<gene>
    <name evidence="1" type="ORF">GCM10010357_36520</name>
</gene>
<protein>
    <submittedName>
        <fullName evidence="1">Uncharacterized protein</fullName>
    </submittedName>
</protein>
<keyword evidence="2" id="KW-1185">Reference proteome</keyword>
<evidence type="ECO:0000313" key="1">
    <source>
        <dbReference type="EMBL" id="GAA0412088.1"/>
    </source>
</evidence>
<accession>A0ABN0YV72</accession>
<reference evidence="1 2" key="1">
    <citation type="journal article" date="2019" name="Int. J. Syst. Evol. Microbiol.">
        <title>The Global Catalogue of Microorganisms (GCM) 10K type strain sequencing project: providing services to taxonomists for standard genome sequencing and annotation.</title>
        <authorList>
            <consortium name="The Broad Institute Genomics Platform"/>
            <consortium name="The Broad Institute Genome Sequencing Center for Infectious Disease"/>
            <person name="Wu L."/>
            <person name="Ma J."/>
        </authorList>
    </citation>
    <scope>NUCLEOTIDE SEQUENCE [LARGE SCALE GENOMIC DNA]</scope>
    <source>
        <strain evidence="1 2">JCM 4788</strain>
    </source>
</reference>
<evidence type="ECO:0000313" key="2">
    <source>
        <dbReference type="Proteomes" id="UP001500879"/>
    </source>
</evidence>
<comment type="caution">
    <text evidence="1">The sequence shown here is derived from an EMBL/GenBank/DDBJ whole genome shotgun (WGS) entry which is preliminary data.</text>
</comment>
<proteinExistence type="predicted"/>
<sequence length="79" mass="8468">MATLCECQPGRLMQGRMGGAAFATYHRSRPGKSALNRGIHPDKTGSARIPYGPTGALLDVHNATSGHSSIWSHRYSGMQ</sequence>
<name>A0ABN0YV72_9ACTN</name>
<dbReference type="Proteomes" id="UP001500879">
    <property type="component" value="Unassembled WGS sequence"/>
</dbReference>
<dbReference type="EMBL" id="BAAABX010000042">
    <property type="protein sequence ID" value="GAA0412088.1"/>
    <property type="molecule type" value="Genomic_DNA"/>
</dbReference>
<organism evidence="1 2">
    <name type="scientific">Streptomyces luteireticuli</name>
    <dbReference type="NCBI Taxonomy" id="173858"/>
    <lineage>
        <taxon>Bacteria</taxon>
        <taxon>Bacillati</taxon>
        <taxon>Actinomycetota</taxon>
        <taxon>Actinomycetes</taxon>
        <taxon>Kitasatosporales</taxon>
        <taxon>Streptomycetaceae</taxon>
        <taxon>Streptomyces</taxon>
    </lineage>
</organism>